<dbReference type="InterPro" id="IPR002123">
    <property type="entry name" value="Plipid/glycerol_acylTrfase"/>
</dbReference>
<keyword evidence="4" id="KW-1185">Reference proteome</keyword>
<evidence type="ECO:0000313" key="3">
    <source>
        <dbReference type="EMBL" id="NXI70718.1"/>
    </source>
</evidence>
<dbReference type="Pfam" id="PF01553">
    <property type="entry name" value="Acyltransferase"/>
    <property type="match status" value="1"/>
</dbReference>
<feature type="transmembrane region" description="Helical" evidence="1">
    <location>
        <begin position="43"/>
        <end position="76"/>
    </location>
</feature>
<protein>
    <submittedName>
        <fullName evidence="3">TMM68 protein</fullName>
    </submittedName>
</protein>
<keyword evidence="1" id="KW-0472">Membrane</keyword>
<feature type="non-terminal residue" evidence="3">
    <location>
        <position position="331"/>
    </location>
</feature>
<evidence type="ECO:0000313" key="4">
    <source>
        <dbReference type="Proteomes" id="UP000567872"/>
    </source>
</evidence>
<dbReference type="GO" id="GO:0016020">
    <property type="term" value="C:membrane"/>
    <property type="evidence" value="ECO:0007669"/>
    <property type="project" value="TreeGrafter"/>
</dbReference>
<dbReference type="SUPFAM" id="SSF69593">
    <property type="entry name" value="Glycerol-3-phosphate (1)-acyltransferase"/>
    <property type="match status" value="1"/>
</dbReference>
<dbReference type="AlphaFoldDB" id="A0A7K9VDI8"/>
<proteinExistence type="predicted"/>
<sequence length="331" mass="37263">MIGGNESCTAGPIPMSYLTCLYHLLGDWTGVTRVEDYPGYEVYLSWLLLALALAFLLPAIYFITFLYPAVFLAYCYKRKKGLNEANSGDSCDGLRKILATMWDAHGRIWHGYELLGAENIPEGPALIVFYHGVLPTDYMYLMSRLILQKKRLCRVVADHFVSGIPGLKVLIEELEVIHGPREVCVNVLKEGCLLAVSPGGLREALFSDKTYVFVWGNRQGFAQVAIDAKVPIIPMFTQNVREIIRTVGGIKILRKLYEHVRLPVLPMYGAFPVKLRTFIGEPIPYDPNITAEELTAKTKAAIQALIDKHQKIPGNICRALMERFQTRQKED</sequence>
<name>A0A7K9VDI8_ANSSE</name>
<feature type="domain" description="Phospholipid/glycerol acyltransferase" evidence="2">
    <location>
        <begin position="116"/>
        <end position="235"/>
    </location>
</feature>
<dbReference type="Proteomes" id="UP000567872">
    <property type="component" value="Unassembled WGS sequence"/>
</dbReference>
<keyword evidence="1" id="KW-0812">Transmembrane</keyword>
<reference evidence="3 4" key="1">
    <citation type="submission" date="2019-09" db="EMBL/GenBank/DDBJ databases">
        <title>Bird 10,000 Genomes (B10K) Project - Family phase.</title>
        <authorList>
            <person name="Zhang G."/>
        </authorList>
    </citation>
    <scope>NUCLEOTIDE SEQUENCE [LARGE SCALE GENOMIC DNA]</scope>
    <source>
        <strain evidence="3">B10K-DU-001-57</strain>
        <tissue evidence="3">Muscle</tissue>
    </source>
</reference>
<keyword evidence="1" id="KW-1133">Transmembrane helix</keyword>
<dbReference type="EMBL" id="VXAA01005216">
    <property type="protein sequence ID" value="NXI70718.1"/>
    <property type="molecule type" value="Genomic_DNA"/>
</dbReference>
<evidence type="ECO:0000256" key="1">
    <source>
        <dbReference type="SAM" id="Phobius"/>
    </source>
</evidence>
<feature type="non-terminal residue" evidence="3">
    <location>
        <position position="1"/>
    </location>
</feature>
<organism evidence="3 4">
    <name type="scientific">Anseranas semipalmata</name>
    <name type="common">Magpie goose</name>
    <name type="synonym">Anas semipalmata</name>
    <dbReference type="NCBI Taxonomy" id="8851"/>
    <lineage>
        <taxon>Eukaryota</taxon>
        <taxon>Metazoa</taxon>
        <taxon>Chordata</taxon>
        <taxon>Craniata</taxon>
        <taxon>Vertebrata</taxon>
        <taxon>Euteleostomi</taxon>
        <taxon>Archelosauria</taxon>
        <taxon>Archosauria</taxon>
        <taxon>Dinosauria</taxon>
        <taxon>Saurischia</taxon>
        <taxon>Theropoda</taxon>
        <taxon>Coelurosauria</taxon>
        <taxon>Aves</taxon>
        <taxon>Neognathae</taxon>
        <taxon>Galloanserae</taxon>
        <taxon>Anseriformes</taxon>
        <taxon>Anseranatidae</taxon>
        <taxon>Anseranas</taxon>
    </lineage>
</organism>
<dbReference type="PANTHER" id="PTHR22753">
    <property type="entry name" value="TRANSMEMBRANE PROTEIN 68"/>
    <property type="match status" value="1"/>
</dbReference>
<dbReference type="CDD" id="cd07987">
    <property type="entry name" value="LPLAT_MGAT-like"/>
    <property type="match status" value="1"/>
</dbReference>
<dbReference type="OrthoDB" id="44277at2759"/>
<evidence type="ECO:0000259" key="2">
    <source>
        <dbReference type="Pfam" id="PF01553"/>
    </source>
</evidence>
<dbReference type="GO" id="GO:0016746">
    <property type="term" value="F:acyltransferase activity"/>
    <property type="evidence" value="ECO:0007669"/>
    <property type="project" value="InterPro"/>
</dbReference>
<accession>A0A7K9VDI8</accession>
<dbReference type="PANTHER" id="PTHR22753:SF23">
    <property type="entry name" value="TRANSMEMBRANE PROTEIN 68"/>
    <property type="match status" value="1"/>
</dbReference>
<comment type="caution">
    <text evidence="3">The sequence shown here is derived from an EMBL/GenBank/DDBJ whole genome shotgun (WGS) entry which is preliminary data.</text>
</comment>
<gene>
    <name evidence="3" type="primary">Tmem68_0</name>
    <name evidence="3" type="ORF">ANSSEM_R13010</name>
</gene>